<dbReference type="SMART" id="SM01381">
    <property type="entry name" value="7TM_GPCR_Srsx"/>
    <property type="match status" value="1"/>
</dbReference>
<dbReference type="Gene3D" id="1.20.1070.10">
    <property type="entry name" value="Rhodopsin 7-helix transmembrane proteins"/>
    <property type="match status" value="1"/>
</dbReference>
<sequence>MDAESSTKVAALLLLILAVLGIFGNGNIVAATYRNRSLRSTCNTFIALTALADIVHQFGIFLLAYTVFTTTFTPAALCFKLQVVPSFGCSCSSMLLLITSIDRLVCIANPKVYEKKKKSAILYWGLVVTVLVSGVFPVISYLKMDDTPRICSPLQDMPLTVLPLYFMFNFVVIMMTLIAYLIIWINVRHKNYRKSKQLLRSITAISLCICCGWLLNMTIGVAVTKLMVSIDYSIPLFIGMLMNISIVLNYPLLFTLSRDYNTAFTEQLRIIMCNKLPVQQKIENHTVLSLRSLY</sequence>
<dbReference type="Proteomes" id="UP000659654">
    <property type="component" value="Unassembled WGS sequence"/>
</dbReference>
<dbReference type="SUPFAM" id="SSF81321">
    <property type="entry name" value="Family A G protein-coupled receptor-like"/>
    <property type="match status" value="1"/>
</dbReference>
<dbReference type="InterPro" id="IPR017452">
    <property type="entry name" value="GPCR_Rhodpsn_7TM"/>
</dbReference>
<keyword evidence="4 5" id="KW-0472">Membrane</keyword>
<dbReference type="EMBL" id="CAJFCV020000005">
    <property type="protein sequence ID" value="CAG9125334.1"/>
    <property type="molecule type" value="Genomic_DNA"/>
</dbReference>
<dbReference type="CDD" id="cd00637">
    <property type="entry name" value="7tm_classA_rhodopsin-like"/>
    <property type="match status" value="1"/>
</dbReference>
<dbReference type="InterPro" id="IPR000276">
    <property type="entry name" value="GPCR_Rhodpsn"/>
</dbReference>
<evidence type="ECO:0000256" key="5">
    <source>
        <dbReference type="SAM" id="Phobius"/>
    </source>
</evidence>
<evidence type="ECO:0000256" key="3">
    <source>
        <dbReference type="ARBA" id="ARBA00022989"/>
    </source>
</evidence>
<dbReference type="InterPro" id="IPR047130">
    <property type="entry name" value="7TM_GPCR_Srsx_nematod"/>
</dbReference>
<dbReference type="OrthoDB" id="5820127at2759"/>
<feature type="transmembrane region" description="Helical" evidence="5">
    <location>
        <begin position="12"/>
        <end position="33"/>
    </location>
</feature>
<name>A0A1I7RMZ0_BURXY</name>
<dbReference type="PRINTS" id="PR00237">
    <property type="entry name" value="GPCRRHODOPSN"/>
</dbReference>
<reference evidence="11" key="1">
    <citation type="submission" date="2016-11" db="UniProtKB">
        <authorList>
            <consortium name="WormBaseParasite"/>
        </authorList>
    </citation>
    <scope>IDENTIFICATION</scope>
</reference>
<organism evidence="9 11">
    <name type="scientific">Bursaphelenchus xylophilus</name>
    <name type="common">Pinewood nematode worm</name>
    <name type="synonym">Aphelenchoides xylophilus</name>
    <dbReference type="NCBI Taxonomy" id="6326"/>
    <lineage>
        <taxon>Eukaryota</taxon>
        <taxon>Metazoa</taxon>
        <taxon>Ecdysozoa</taxon>
        <taxon>Nematoda</taxon>
        <taxon>Chromadorea</taxon>
        <taxon>Rhabditida</taxon>
        <taxon>Tylenchina</taxon>
        <taxon>Tylenchomorpha</taxon>
        <taxon>Aphelenchoidea</taxon>
        <taxon>Aphelenchoididae</taxon>
        <taxon>Bursaphelenchus</taxon>
    </lineage>
</organism>
<dbReference type="PANTHER" id="PTHR23360:SF5">
    <property type="entry name" value="G-PROTEIN COUPLED RECEPTORS FAMILY 1 PROFILE DOMAIN-CONTAINING PROTEIN"/>
    <property type="match status" value="1"/>
</dbReference>
<dbReference type="AlphaFoldDB" id="A0A1I7RMZ0"/>
<evidence type="ECO:0000256" key="1">
    <source>
        <dbReference type="ARBA" id="ARBA00004370"/>
    </source>
</evidence>
<dbReference type="GO" id="GO:0016020">
    <property type="term" value="C:membrane"/>
    <property type="evidence" value="ECO:0007669"/>
    <property type="project" value="UniProtKB-SubCell"/>
</dbReference>
<proteinExistence type="predicted"/>
<evidence type="ECO:0000259" key="6">
    <source>
        <dbReference type="PROSITE" id="PS50262"/>
    </source>
</evidence>
<evidence type="ECO:0000256" key="2">
    <source>
        <dbReference type="ARBA" id="ARBA00022692"/>
    </source>
</evidence>
<gene>
    <name evidence="7" type="ORF">BXYJ_LOCUS12723</name>
</gene>
<dbReference type="GO" id="GO:0004930">
    <property type="term" value="F:G protein-coupled receptor activity"/>
    <property type="evidence" value="ECO:0007669"/>
    <property type="project" value="InterPro"/>
</dbReference>
<dbReference type="SMR" id="A0A1I7RMZ0"/>
<protein>
    <submittedName>
        <fullName evidence="7">(pine wood nematode) hypothetical protein</fullName>
    </submittedName>
    <submittedName>
        <fullName evidence="11">G_PROTEIN_RECEP_F1_2 domain-containing protein</fullName>
    </submittedName>
</protein>
<feature type="transmembrane region" description="Helical" evidence="5">
    <location>
        <begin position="120"/>
        <end position="142"/>
    </location>
</feature>
<reference evidence="8" key="2">
    <citation type="submission" date="2020-08" db="EMBL/GenBank/DDBJ databases">
        <authorList>
            <person name="Kikuchi T."/>
        </authorList>
    </citation>
    <scope>NUCLEOTIDE SEQUENCE</scope>
    <source>
        <strain evidence="7">Ka4C1</strain>
    </source>
</reference>
<evidence type="ECO:0000313" key="8">
    <source>
        <dbReference type="EMBL" id="CAG9125334.1"/>
    </source>
</evidence>
<accession>A0A1I7RMZ0</accession>
<dbReference type="PROSITE" id="PS50262">
    <property type="entry name" value="G_PROTEIN_RECEP_F1_2"/>
    <property type="match status" value="1"/>
</dbReference>
<comment type="subcellular location">
    <subcellularLocation>
        <location evidence="1">Membrane</location>
    </subcellularLocation>
</comment>
<feature type="transmembrane region" description="Helical" evidence="5">
    <location>
        <begin position="162"/>
        <end position="186"/>
    </location>
</feature>
<feature type="domain" description="G-protein coupled receptors family 1 profile" evidence="6">
    <location>
        <begin position="24"/>
        <end position="254"/>
    </location>
</feature>
<dbReference type="Pfam" id="PF10320">
    <property type="entry name" value="7TM_GPCR_Srsx"/>
    <property type="match status" value="1"/>
</dbReference>
<feature type="transmembrane region" description="Helical" evidence="5">
    <location>
        <begin position="45"/>
        <end position="67"/>
    </location>
</feature>
<evidence type="ECO:0000313" key="9">
    <source>
        <dbReference type="Proteomes" id="UP000095284"/>
    </source>
</evidence>
<feature type="transmembrane region" description="Helical" evidence="5">
    <location>
        <begin position="79"/>
        <end position="99"/>
    </location>
</feature>
<evidence type="ECO:0000313" key="10">
    <source>
        <dbReference type="Proteomes" id="UP000659654"/>
    </source>
</evidence>
<feature type="transmembrane region" description="Helical" evidence="5">
    <location>
        <begin position="234"/>
        <end position="254"/>
    </location>
</feature>
<evidence type="ECO:0000256" key="4">
    <source>
        <dbReference type="ARBA" id="ARBA00023136"/>
    </source>
</evidence>
<dbReference type="InterPro" id="IPR019424">
    <property type="entry name" value="7TM_GPCR_Srsx"/>
</dbReference>
<dbReference type="EMBL" id="CAJFDI010000005">
    <property type="protein sequence ID" value="CAD5232632.1"/>
    <property type="molecule type" value="Genomic_DNA"/>
</dbReference>
<dbReference type="WBParaSite" id="BXY_0207600.1">
    <property type="protein sequence ID" value="BXY_0207600.1"/>
    <property type="gene ID" value="BXY_0207600"/>
</dbReference>
<dbReference type="Proteomes" id="UP000582659">
    <property type="component" value="Unassembled WGS sequence"/>
</dbReference>
<keyword evidence="3 5" id="KW-1133">Transmembrane helix</keyword>
<keyword evidence="10" id="KW-1185">Reference proteome</keyword>
<evidence type="ECO:0000313" key="11">
    <source>
        <dbReference type="WBParaSite" id="BXY_0207600.1"/>
    </source>
</evidence>
<dbReference type="Proteomes" id="UP000095284">
    <property type="component" value="Unplaced"/>
</dbReference>
<evidence type="ECO:0000313" key="7">
    <source>
        <dbReference type="EMBL" id="CAD5232632.1"/>
    </source>
</evidence>
<feature type="transmembrane region" description="Helical" evidence="5">
    <location>
        <begin position="198"/>
        <end position="222"/>
    </location>
</feature>
<dbReference type="PANTHER" id="PTHR23360">
    <property type="entry name" value="G-PROTEIN COUPLED RECEPTORS FAMILY 1 PROFILE DOMAIN-CONTAINING PROTEIN-RELATED"/>
    <property type="match status" value="1"/>
</dbReference>
<keyword evidence="2 5" id="KW-0812">Transmembrane</keyword>